<evidence type="ECO:0000313" key="8">
    <source>
        <dbReference type="EMBL" id="GHO57771.1"/>
    </source>
</evidence>
<dbReference type="Pfam" id="PF00589">
    <property type="entry name" value="Phage_integrase"/>
    <property type="match status" value="1"/>
</dbReference>
<dbReference type="Proteomes" id="UP000654345">
    <property type="component" value="Unassembled WGS sequence"/>
</dbReference>
<proteinExistence type="inferred from homology"/>
<gene>
    <name evidence="8" type="ORF">KSB_62460</name>
</gene>
<dbReference type="PROSITE" id="PS51898">
    <property type="entry name" value="TYR_RECOMBINASE"/>
    <property type="match status" value="1"/>
</dbReference>
<feature type="region of interest" description="Disordered" evidence="5">
    <location>
        <begin position="130"/>
        <end position="156"/>
    </location>
</feature>
<comment type="caution">
    <text evidence="8">The sequence shown here is derived from an EMBL/GenBank/DDBJ whole genome shotgun (WGS) entry which is preliminary data.</text>
</comment>
<dbReference type="InterPro" id="IPR044068">
    <property type="entry name" value="CB"/>
</dbReference>
<feature type="domain" description="Core-binding (CB)" evidence="7">
    <location>
        <begin position="1"/>
        <end position="122"/>
    </location>
</feature>
<dbReference type="PROSITE" id="PS51900">
    <property type="entry name" value="CB"/>
    <property type="match status" value="1"/>
</dbReference>
<dbReference type="InterPro" id="IPR050090">
    <property type="entry name" value="Tyrosine_recombinase_XerCD"/>
</dbReference>
<dbReference type="Gene3D" id="1.10.150.130">
    <property type="match status" value="1"/>
</dbReference>
<dbReference type="PANTHER" id="PTHR30349">
    <property type="entry name" value="PHAGE INTEGRASE-RELATED"/>
    <property type="match status" value="1"/>
</dbReference>
<dbReference type="InterPro" id="IPR013762">
    <property type="entry name" value="Integrase-like_cat_sf"/>
</dbReference>
<keyword evidence="3" id="KW-0233">DNA recombination</keyword>
<evidence type="ECO:0000256" key="2">
    <source>
        <dbReference type="ARBA" id="ARBA00023125"/>
    </source>
</evidence>
<reference evidence="8 9" key="1">
    <citation type="journal article" date="2021" name="Int. J. Syst. Evol. Microbiol.">
        <title>Reticulibacter mediterranei gen. nov., sp. nov., within the new family Reticulibacteraceae fam. nov., and Ktedonospora formicarum gen. nov., sp. nov., Ktedonobacter robiniae sp. nov., Dictyobacter formicarum sp. nov. and Dictyobacter arantiisoli sp. nov., belonging to the class Ktedonobacteria.</title>
        <authorList>
            <person name="Yabe S."/>
            <person name="Zheng Y."/>
            <person name="Wang C.M."/>
            <person name="Sakai Y."/>
            <person name="Abe K."/>
            <person name="Yokota A."/>
            <person name="Donadio S."/>
            <person name="Cavaletti L."/>
            <person name="Monciardini P."/>
        </authorList>
    </citation>
    <scope>NUCLEOTIDE SEQUENCE [LARGE SCALE GENOMIC DNA]</scope>
    <source>
        <strain evidence="8 9">SOSP1-30</strain>
    </source>
</reference>
<evidence type="ECO:0000256" key="4">
    <source>
        <dbReference type="PROSITE-ProRule" id="PRU01248"/>
    </source>
</evidence>
<keyword evidence="2 4" id="KW-0238">DNA-binding</keyword>
<evidence type="ECO:0000256" key="5">
    <source>
        <dbReference type="SAM" id="MobiDB-lite"/>
    </source>
</evidence>
<dbReference type="EMBL" id="BNJG01000002">
    <property type="protein sequence ID" value="GHO57771.1"/>
    <property type="molecule type" value="Genomic_DNA"/>
</dbReference>
<dbReference type="Gene3D" id="1.10.443.10">
    <property type="entry name" value="Intergrase catalytic core"/>
    <property type="match status" value="1"/>
</dbReference>
<evidence type="ECO:0000259" key="6">
    <source>
        <dbReference type="PROSITE" id="PS51898"/>
    </source>
</evidence>
<name>A0ABQ3UY20_9CHLR</name>
<feature type="compositionally biased region" description="Basic and acidic residues" evidence="5">
    <location>
        <begin position="138"/>
        <end position="148"/>
    </location>
</feature>
<evidence type="ECO:0000256" key="3">
    <source>
        <dbReference type="ARBA" id="ARBA00023172"/>
    </source>
</evidence>
<comment type="similarity">
    <text evidence="1">Belongs to the 'phage' integrase family.</text>
</comment>
<evidence type="ECO:0000256" key="1">
    <source>
        <dbReference type="ARBA" id="ARBA00008857"/>
    </source>
</evidence>
<feature type="domain" description="Tyr recombinase" evidence="6">
    <location>
        <begin position="156"/>
        <end position="346"/>
    </location>
</feature>
<protein>
    <recommendedName>
        <fullName evidence="10">Integrase</fullName>
    </recommendedName>
</protein>
<dbReference type="RefSeq" id="WP_201374076.1">
    <property type="nucleotide sequence ID" value="NZ_BNJG01000002.1"/>
</dbReference>
<accession>A0ABQ3UY20</accession>
<dbReference type="InterPro" id="IPR011010">
    <property type="entry name" value="DNA_brk_join_enz"/>
</dbReference>
<sequence length="372" mass="42742">MDEQVVRWEYYPRVANHAVTRAFVERLVLKGKRPKTVDAYARAIEDLLAYFTTTNPERFLEADEADLDNYITSLKQRGPKKRGRGGMIDDETKIRYLTGRKLSDNTIALRVVACRRFYDYLLQKRRRSDPVNPIARGNDGRDGRRPERGPATPRKRLPWVPSDEVWERFVQHVLLQEDARTKAMILLAYDAALRREELMSLQVDDIDWARGLVTIRPEITKGGRMRYVPVSACVLHLVRDYLEGNRRALIAAYDGDDAGLIFLSESTRNPSRPLAVGAFDEIVERVREKVGLPALTPHTLRHQRCTLLKRAGVSLDDIALFAGHRSTESKRLYIHLAPSELSKRIREKVEPFDAPIKALIEQVRSQEIPHDE</sequence>
<dbReference type="InterPro" id="IPR002104">
    <property type="entry name" value="Integrase_catalytic"/>
</dbReference>
<dbReference type="PANTHER" id="PTHR30349:SF41">
    <property type="entry name" value="INTEGRASE_RECOMBINASE PROTEIN MJ0367-RELATED"/>
    <property type="match status" value="1"/>
</dbReference>
<dbReference type="CDD" id="cd00397">
    <property type="entry name" value="DNA_BRE_C"/>
    <property type="match status" value="1"/>
</dbReference>
<organism evidence="8 9">
    <name type="scientific">Ktedonobacter robiniae</name>
    <dbReference type="NCBI Taxonomy" id="2778365"/>
    <lineage>
        <taxon>Bacteria</taxon>
        <taxon>Bacillati</taxon>
        <taxon>Chloroflexota</taxon>
        <taxon>Ktedonobacteria</taxon>
        <taxon>Ktedonobacterales</taxon>
        <taxon>Ktedonobacteraceae</taxon>
        <taxon>Ktedonobacter</taxon>
    </lineage>
</organism>
<evidence type="ECO:0000313" key="9">
    <source>
        <dbReference type="Proteomes" id="UP000654345"/>
    </source>
</evidence>
<evidence type="ECO:0000259" key="7">
    <source>
        <dbReference type="PROSITE" id="PS51900"/>
    </source>
</evidence>
<keyword evidence="9" id="KW-1185">Reference proteome</keyword>
<dbReference type="InterPro" id="IPR010998">
    <property type="entry name" value="Integrase_recombinase_N"/>
</dbReference>
<evidence type="ECO:0008006" key="10">
    <source>
        <dbReference type="Google" id="ProtNLM"/>
    </source>
</evidence>
<dbReference type="SUPFAM" id="SSF56349">
    <property type="entry name" value="DNA breaking-rejoining enzymes"/>
    <property type="match status" value="1"/>
</dbReference>